<protein>
    <submittedName>
        <fullName evidence="2">U18-Hypotoxin-Hsp1a_1</fullName>
    </submittedName>
</protein>
<reference evidence="2" key="1">
    <citation type="submission" date="2017-03" db="EMBL/GenBank/DDBJ databases">
        <authorList>
            <person name="QRISCLOUD D."/>
        </authorList>
    </citation>
    <scope>NUCLEOTIDE SEQUENCE</scope>
</reference>
<dbReference type="AlphaFoldDB" id="A0A482ZBP9"/>
<dbReference type="EMBL" id="HAGR01000096">
    <property type="protein sequence ID" value="SMD46626.1"/>
    <property type="molecule type" value="Transcribed_RNA"/>
</dbReference>
<keyword evidence="1" id="KW-0732">Signal</keyword>
<proteinExistence type="predicted"/>
<feature type="chain" id="PRO_5019858047" evidence="1">
    <location>
        <begin position="20"/>
        <end position="103"/>
    </location>
</feature>
<name>A0A482ZBP9_9ARAC</name>
<accession>A0A482ZBP9</accession>
<evidence type="ECO:0000256" key="1">
    <source>
        <dbReference type="SAM" id="SignalP"/>
    </source>
</evidence>
<feature type="signal peptide" evidence="1">
    <location>
        <begin position="1"/>
        <end position="19"/>
    </location>
</feature>
<sequence length="103" mass="10798">MRGFLVLLFVACGMASTLAQQCNNNQSCTNTECCLQGLGPATCQERPVLGALCTPATEIDGVYGGGCPCQFGSVCKRIPSTFPKYLCAVEYTTSTDAGPMTTI</sequence>
<organism evidence="2">
    <name type="scientific">Hypochilus sp. SGP-2016</name>
    <dbReference type="NCBI Taxonomy" id="1905178"/>
    <lineage>
        <taxon>Eukaryota</taxon>
        <taxon>Metazoa</taxon>
        <taxon>Ecdysozoa</taxon>
        <taxon>Arthropoda</taxon>
        <taxon>Chelicerata</taxon>
        <taxon>Arachnida</taxon>
        <taxon>Araneae</taxon>
        <taxon>Araneomorphae</taxon>
        <taxon>Hypochilidae</taxon>
        <taxon>Hypochilus</taxon>
    </lineage>
</organism>
<dbReference type="Gene3D" id="2.10.80.10">
    <property type="entry name" value="Lipase, subunit A"/>
    <property type="match status" value="1"/>
</dbReference>
<evidence type="ECO:0000313" key="2">
    <source>
        <dbReference type="EMBL" id="SMD46626.1"/>
    </source>
</evidence>
<reference evidence="2" key="2">
    <citation type="submission" date="2019-04" db="EMBL/GenBank/DDBJ databases">
        <title>Unravelling the molecular evolution of spider venoms.</title>
        <authorList>
            <person name="Pineda S."/>
        </authorList>
    </citation>
    <scope>NUCLEOTIDE SEQUENCE</scope>
</reference>